<proteinExistence type="predicted"/>
<name>A0A0V0GEC8_SOLCH</name>
<sequence length="74" mass="8534">MLRFFHTYRLCYIPSTSSQLKKLRKATVLVPLLNVSGWRKKSSTNHLKINRHSATCLLLRGSSTQFMLSLHPYG</sequence>
<reference evidence="1" key="1">
    <citation type="submission" date="2015-12" db="EMBL/GenBank/DDBJ databases">
        <title>Gene expression during late stages of embryo sac development: a critical building block for successful pollen-pistil interactions.</title>
        <authorList>
            <person name="Liu Y."/>
            <person name="Joly V."/>
            <person name="Sabar M."/>
            <person name="Matton D.P."/>
        </authorList>
    </citation>
    <scope>NUCLEOTIDE SEQUENCE</scope>
</reference>
<dbReference type="EMBL" id="GEDG01041006">
    <property type="protein sequence ID" value="JAP06529.1"/>
    <property type="molecule type" value="Transcribed_RNA"/>
</dbReference>
<evidence type="ECO:0000313" key="1">
    <source>
        <dbReference type="EMBL" id="JAP06529.1"/>
    </source>
</evidence>
<protein>
    <submittedName>
        <fullName evidence="1">Putative ovule protein</fullName>
    </submittedName>
</protein>
<feature type="non-terminal residue" evidence="1">
    <location>
        <position position="74"/>
    </location>
</feature>
<organism evidence="1">
    <name type="scientific">Solanum chacoense</name>
    <name type="common">Chaco potato</name>
    <dbReference type="NCBI Taxonomy" id="4108"/>
    <lineage>
        <taxon>Eukaryota</taxon>
        <taxon>Viridiplantae</taxon>
        <taxon>Streptophyta</taxon>
        <taxon>Embryophyta</taxon>
        <taxon>Tracheophyta</taxon>
        <taxon>Spermatophyta</taxon>
        <taxon>Magnoliopsida</taxon>
        <taxon>eudicotyledons</taxon>
        <taxon>Gunneridae</taxon>
        <taxon>Pentapetalae</taxon>
        <taxon>asterids</taxon>
        <taxon>lamiids</taxon>
        <taxon>Solanales</taxon>
        <taxon>Solanaceae</taxon>
        <taxon>Solanoideae</taxon>
        <taxon>Solaneae</taxon>
        <taxon>Solanum</taxon>
    </lineage>
</organism>
<dbReference type="AlphaFoldDB" id="A0A0V0GEC8"/>
<accession>A0A0V0GEC8</accession>